<protein>
    <submittedName>
        <fullName evidence="1">Uncharacterized protein</fullName>
    </submittedName>
</protein>
<dbReference type="AlphaFoldDB" id="A0A0F9HHB7"/>
<proteinExistence type="predicted"/>
<comment type="caution">
    <text evidence="1">The sequence shown here is derived from an EMBL/GenBank/DDBJ whole genome shotgun (WGS) entry which is preliminary data.</text>
</comment>
<gene>
    <name evidence="1" type="ORF">LCGC14_1998560</name>
</gene>
<name>A0A0F9HHB7_9ZZZZ</name>
<sequence length="106" mass="11535">MLIYIYAGHVYCEDCGKAIQDRLKREEKAPADPSNSWSYHSCDYPKGPYGRLGGTDVALRHCEAGADCLSGSHGLALCLGGVGVCYDDLAIIDPWTDTLSTDEYLD</sequence>
<organism evidence="1">
    <name type="scientific">marine sediment metagenome</name>
    <dbReference type="NCBI Taxonomy" id="412755"/>
    <lineage>
        <taxon>unclassified sequences</taxon>
        <taxon>metagenomes</taxon>
        <taxon>ecological metagenomes</taxon>
    </lineage>
</organism>
<reference evidence="1" key="1">
    <citation type="journal article" date="2015" name="Nature">
        <title>Complex archaea that bridge the gap between prokaryotes and eukaryotes.</title>
        <authorList>
            <person name="Spang A."/>
            <person name="Saw J.H."/>
            <person name="Jorgensen S.L."/>
            <person name="Zaremba-Niedzwiedzka K."/>
            <person name="Martijn J."/>
            <person name="Lind A.E."/>
            <person name="van Eijk R."/>
            <person name="Schleper C."/>
            <person name="Guy L."/>
            <person name="Ettema T.J."/>
        </authorList>
    </citation>
    <scope>NUCLEOTIDE SEQUENCE</scope>
</reference>
<accession>A0A0F9HHB7</accession>
<dbReference type="EMBL" id="LAZR01022673">
    <property type="protein sequence ID" value="KKL81055.1"/>
    <property type="molecule type" value="Genomic_DNA"/>
</dbReference>
<evidence type="ECO:0000313" key="1">
    <source>
        <dbReference type="EMBL" id="KKL81055.1"/>
    </source>
</evidence>